<evidence type="ECO:0000259" key="18">
    <source>
        <dbReference type="Pfam" id="PF11741"/>
    </source>
</evidence>
<evidence type="ECO:0000256" key="14">
    <source>
        <dbReference type="RuleBase" id="RU003357"/>
    </source>
</evidence>
<evidence type="ECO:0000259" key="16">
    <source>
        <dbReference type="Pfam" id="PF00593"/>
    </source>
</evidence>
<dbReference type="Pfam" id="PF00593">
    <property type="entry name" value="TonB_dep_Rec_b-barrel"/>
    <property type="match status" value="1"/>
</dbReference>
<dbReference type="SUPFAM" id="SSF56935">
    <property type="entry name" value="Porins"/>
    <property type="match status" value="1"/>
</dbReference>
<evidence type="ECO:0000256" key="13">
    <source>
        <dbReference type="PROSITE-ProRule" id="PRU01360"/>
    </source>
</evidence>
<keyword evidence="9" id="KW-0406">Ion transport</keyword>
<dbReference type="InterPro" id="IPR037066">
    <property type="entry name" value="Plug_dom_sf"/>
</dbReference>
<dbReference type="PROSITE" id="PS52016">
    <property type="entry name" value="TONB_DEPENDENT_REC_3"/>
    <property type="match status" value="1"/>
</dbReference>
<protein>
    <submittedName>
        <fullName evidence="19">TonB-dependent siderophore receptor</fullName>
    </submittedName>
</protein>
<evidence type="ECO:0000256" key="12">
    <source>
        <dbReference type="ARBA" id="ARBA00023237"/>
    </source>
</evidence>
<dbReference type="GO" id="GO:0038023">
    <property type="term" value="F:signaling receptor activity"/>
    <property type="evidence" value="ECO:0007669"/>
    <property type="project" value="InterPro"/>
</dbReference>
<dbReference type="Pfam" id="PF07715">
    <property type="entry name" value="Plug"/>
    <property type="match status" value="1"/>
</dbReference>
<keyword evidence="8" id="KW-0408">Iron</keyword>
<dbReference type="PANTHER" id="PTHR32552:SF68">
    <property type="entry name" value="FERRICHROME OUTER MEMBRANE TRANSPORTER_PHAGE RECEPTOR"/>
    <property type="match status" value="1"/>
</dbReference>
<feature type="domain" description="TonB-dependent receptor plug" evidence="17">
    <location>
        <begin position="215"/>
        <end position="315"/>
    </location>
</feature>
<dbReference type="InterPro" id="IPR010105">
    <property type="entry name" value="TonB_sidphr_rcpt"/>
</dbReference>
<evidence type="ECO:0000256" key="6">
    <source>
        <dbReference type="ARBA" id="ARBA00022692"/>
    </source>
</evidence>
<dbReference type="GO" id="GO:0015891">
    <property type="term" value="P:siderophore transport"/>
    <property type="evidence" value="ECO:0007669"/>
    <property type="project" value="InterPro"/>
</dbReference>
<keyword evidence="7 15" id="KW-0732">Signal</keyword>
<evidence type="ECO:0000256" key="10">
    <source>
        <dbReference type="ARBA" id="ARBA00023077"/>
    </source>
</evidence>
<gene>
    <name evidence="19" type="ORF">IQ241_21585</name>
</gene>
<proteinExistence type="inferred from homology"/>
<evidence type="ECO:0000256" key="5">
    <source>
        <dbReference type="ARBA" id="ARBA00022496"/>
    </source>
</evidence>
<keyword evidence="12 13" id="KW-0998">Cell outer membrane</keyword>
<keyword evidence="20" id="KW-1185">Reference proteome</keyword>
<keyword evidence="19" id="KW-0675">Receptor</keyword>
<accession>A0A8J7ABE9</accession>
<organism evidence="19 20">
    <name type="scientific">Vasconcelosia minhoensis LEGE 07310</name>
    <dbReference type="NCBI Taxonomy" id="915328"/>
    <lineage>
        <taxon>Bacteria</taxon>
        <taxon>Bacillati</taxon>
        <taxon>Cyanobacteriota</taxon>
        <taxon>Cyanophyceae</taxon>
        <taxon>Nodosilineales</taxon>
        <taxon>Cymatolegaceae</taxon>
        <taxon>Vasconcelosia</taxon>
        <taxon>Vasconcelosia minhoensis</taxon>
    </lineage>
</organism>
<name>A0A8J7ABE9_9CYAN</name>
<comment type="subcellular location">
    <subcellularLocation>
        <location evidence="1 13">Cell outer membrane</location>
        <topology evidence="1 13">Multi-pass membrane protein</topology>
    </subcellularLocation>
</comment>
<dbReference type="InterPro" id="IPR039426">
    <property type="entry name" value="TonB-dep_rcpt-like"/>
</dbReference>
<comment type="similarity">
    <text evidence="2 13 14">Belongs to the TonB-dependent receptor family.</text>
</comment>
<feature type="domain" description="AMIN" evidence="18">
    <location>
        <begin position="76"/>
        <end position="162"/>
    </location>
</feature>
<evidence type="ECO:0000256" key="15">
    <source>
        <dbReference type="SAM" id="SignalP"/>
    </source>
</evidence>
<dbReference type="GO" id="GO:0009279">
    <property type="term" value="C:cell outer membrane"/>
    <property type="evidence" value="ECO:0007669"/>
    <property type="project" value="UniProtKB-SubCell"/>
</dbReference>
<dbReference type="EMBL" id="JADEXG010000070">
    <property type="protein sequence ID" value="MBE9079855.1"/>
    <property type="molecule type" value="Genomic_DNA"/>
</dbReference>
<feature type="signal peptide" evidence="15">
    <location>
        <begin position="1"/>
        <end position="24"/>
    </location>
</feature>
<evidence type="ECO:0000313" key="20">
    <source>
        <dbReference type="Proteomes" id="UP000636505"/>
    </source>
</evidence>
<dbReference type="FunFam" id="2.40.170.20:FF:000005">
    <property type="entry name" value="TonB-dependent siderophore receptor"/>
    <property type="match status" value="1"/>
</dbReference>
<dbReference type="Proteomes" id="UP000636505">
    <property type="component" value="Unassembled WGS sequence"/>
</dbReference>
<keyword evidence="3 13" id="KW-0813">Transport</keyword>
<sequence>MKTGSFGLMTVGLLTAILSPAVWANPPAPVMAAEPETGELLQPRPVPDGSELEPTAPTLDDWMAQAVAAEPAMITDVQVNSTPAGLSIILVSDQPLSAGASRIEGNALITEIPNVALNLTNEAAAEQLSPAEGIALVQVTSLPDGGVRLAITGTQTAPAITSSPVASGLAFAVAPNVADAAGVAEDAIQLQVTGDAADTGYRVPSAGVTRLETPLLETPASVQVIPRQLFEDRAASDLADALRTAVGVSQFTSSRDLFNNVLIRGFDVSSLALRNGIPETFFTLSPPRSLSNVERLEVLSGPDSIATGKISPGGVVNIVTKQPLSIPFYELSASYGRFNTVEGQVDLSGPLDAENRVRYRLNGSYEYSDTFIDTDDVNIQQATIAPVLSWDISDRTRLNLEGLYLNGEYPLIVGLPARGTILENPSGEIPRDQFLGEPNEDRNDRQIIQMGYDLEHRFSESWSLRHTFRYSNFQDEQIGAFPSALQDDLRTLERFGFLDIFDINNYQATAYATGEFETGSIDHRLVAGVDYVFEDSFYDFEEFEAETIDIFEPDFAGGLGASVGTGSFLNSNEGLGIYLQDQLRFWDDRLILSLGGRVDFVNSASEDRQVSDSQESQSDTAFSPRVGILFQPVDNISLYGSYSRSFQQVTGRSATNDLFSPSRGTQWEIGAKADWLDERLFTTLAFYDLTLSNVLTTDLDNPNFDTQTGEQRSRGVELLTQGEILPNWNVVASYAYTDAEVTVDNDIAVGNRLANVPRHSASLWTTYTIPEGSLAGLGFGLGLFYVGEREADLNNSFEVPSYFRTDAALFYRRDDFDLALNIKNLFDVNYVDSVDDALRVNLADPITFQLSASYRF</sequence>
<evidence type="ECO:0000256" key="4">
    <source>
        <dbReference type="ARBA" id="ARBA00022452"/>
    </source>
</evidence>
<dbReference type="Gene3D" id="2.170.130.10">
    <property type="entry name" value="TonB-dependent receptor, plug domain"/>
    <property type="match status" value="1"/>
</dbReference>
<dbReference type="CDD" id="cd01347">
    <property type="entry name" value="ligand_gated_channel"/>
    <property type="match status" value="1"/>
</dbReference>
<feature type="domain" description="TonB-dependent receptor-like beta-barrel" evidence="16">
    <location>
        <begin position="390"/>
        <end position="825"/>
    </location>
</feature>
<evidence type="ECO:0000256" key="9">
    <source>
        <dbReference type="ARBA" id="ARBA00023065"/>
    </source>
</evidence>
<feature type="chain" id="PRO_5035267645" evidence="15">
    <location>
        <begin position="25"/>
        <end position="856"/>
    </location>
</feature>
<keyword evidence="11 13" id="KW-0472">Membrane</keyword>
<evidence type="ECO:0000256" key="7">
    <source>
        <dbReference type="ARBA" id="ARBA00022729"/>
    </source>
</evidence>
<evidence type="ECO:0000313" key="19">
    <source>
        <dbReference type="EMBL" id="MBE9079855.1"/>
    </source>
</evidence>
<evidence type="ECO:0000256" key="11">
    <source>
        <dbReference type="ARBA" id="ARBA00023136"/>
    </source>
</evidence>
<evidence type="ECO:0000256" key="8">
    <source>
        <dbReference type="ARBA" id="ARBA00023004"/>
    </source>
</evidence>
<dbReference type="NCBIfam" id="TIGR01783">
    <property type="entry name" value="TonB-siderophor"/>
    <property type="match status" value="1"/>
</dbReference>
<evidence type="ECO:0000259" key="17">
    <source>
        <dbReference type="Pfam" id="PF07715"/>
    </source>
</evidence>
<dbReference type="Gene3D" id="2.40.170.20">
    <property type="entry name" value="TonB-dependent receptor, beta-barrel domain"/>
    <property type="match status" value="1"/>
</dbReference>
<dbReference type="InterPro" id="IPR012910">
    <property type="entry name" value="Plug_dom"/>
</dbReference>
<comment type="caution">
    <text evidence="19">The sequence shown here is derived from an EMBL/GenBank/DDBJ whole genome shotgun (WGS) entry which is preliminary data.</text>
</comment>
<keyword evidence="5" id="KW-0410">Iron transport</keyword>
<dbReference type="InterPro" id="IPR021731">
    <property type="entry name" value="AMIN_dom"/>
</dbReference>
<dbReference type="InterPro" id="IPR036942">
    <property type="entry name" value="Beta-barrel_TonB_sf"/>
</dbReference>
<evidence type="ECO:0000256" key="3">
    <source>
        <dbReference type="ARBA" id="ARBA00022448"/>
    </source>
</evidence>
<evidence type="ECO:0000256" key="1">
    <source>
        <dbReference type="ARBA" id="ARBA00004571"/>
    </source>
</evidence>
<dbReference type="GO" id="GO:0015344">
    <property type="term" value="F:siderophore uptake transmembrane transporter activity"/>
    <property type="evidence" value="ECO:0007669"/>
    <property type="project" value="TreeGrafter"/>
</dbReference>
<dbReference type="InterPro" id="IPR000531">
    <property type="entry name" value="Beta-barrel_TonB"/>
</dbReference>
<dbReference type="AlphaFoldDB" id="A0A8J7ABE9"/>
<reference evidence="19" key="1">
    <citation type="submission" date="2020-10" db="EMBL/GenBank/DDBJ databases">
        <authorList>
            <person name="Castelo-Branco R."/>
            <person name="Eusebio N."/>
            <person name="Adriana R."/>
            <person name="Vieira A."/>
            <person name="Brugerolle De Fraissinette N."/>
            <person name="Rezende De Castro R."/>
            <person name="Schneider M.P."/>
            <person name="Vasconcelos V."/>
            <person name="Leao P.N."/>
        </authorList>
    </citation>
    <scope>NUCLEOTIDE SEQUENCE</scope>
    <source>
        <strain evidence="19">LEGE 07310</strain>
    </source>
</reference>
<dbReference type="PANTHER" id="PTHR32552">
    <property type="entry name" value="FERRICHROME IRON RECEPTOR-RELATED"/>
    <property type="match status" value="1"/>
</dbReference>
<dbReference type="Pfam" id="PF11741">
    <property type="entry name" value="AMIN"/>
    <property type="match status" value="1"/>
</dbReference>
<keyword evidence="10 14" id="KW-0798">TonB box</keyword>
<keyword evidence="4 13" id="KW-1134">Transmembrane beta strand</keyword>
<keyword evidence="6 13" id="KW-0812">Transmembrane</keyword>
<evidence type="ECO:0000256" key="2">
    <source>
        <dbReference type="ARBA" id="ARBA00009810"/>
    </source>
</evidence>